<sequence length="181" mass="20359">MPSTSGTPKGEGGRGLSQNENSRGRSKEHESICRGKTIMGETSYSLMKGLQPKNLMQRDTALAPPSQEQSEQKVSPLNHDGELNDNGMRGLLHVGSMRTAGKIQVPFTNSRERVKKRMRELEAVMQDLRRRMATTSKENSKDDELNEESPFLREIQMELLPPNLKEPRMTSYDGTLTQNTI</sequence>
<evidence type="ECO:0000313" key="2">
    <source>
        <dbReference type="EnsemblPlants" id="cds.evm.model.03.1150"/>
    </source>
</evidence>
<feature type="compositionally biased region" description="Polar residues" evidence="1">
    <location>
        <begin position="172"/>
        <end position="181"/>
    </location>
</feature>
<accession>A0A803P459</accession>
<keyword evidence="3" id="KW-1185">Reference proteome</keyword>
<reference evidence="2" key="2">
    <citation type="submission" date="2021-03" db="UniProtKB">
        <authorList>
            <consortium name="EnsemblPlants"/>
        </authorList>
    </citation>
    <scope>IDENTIFICATION</scope>
</reference>
<feature type="compositionally biased region" description="Polar residues" evidence="1">
    <location>
        <begin position="66"/>
        <end position="75"/>
    </location>
</feature>
<dbReference type="EMBL" id="UZAU01000286">
    <property type="status" value="NOT_ANNOTATED_CDS"/>
    <property type="molecule type" value="Genomic_DNA"/>
</dbReference>
<reference evidence="2" key="1">
    <citation type="submission" date="2018-11" db="EMBL/GenBank/DDBJ databases">
        <authorList>
            <person name="Grassa J C."/>
        </authorList>
    </citation>
    <scope>NUCLEOTIDE SEQUENCE [LARGE SCALE GENOMIC DNA]</scope>
</reference>
<dbReference type="Proteomes" id="UP000596661">
    <property type="component" value="Chromosome 3"/>
</dbReference>
<feature type="region of interest" description="Disordered" evidence="1">
    <location>
        <begin position="131"/>
        <end position="150"/>
    </location>
</feature>
<name>A0A803P459_CANSA</name>
<feature type="region of interest" description="Disordered" evidence="1">
    <location>
        <begin position="160"/>
        <end position="181"/>
    </location>
</feature>
<feature type="compositionally biased region" description="Basic and acidic residues" evidence="1">
    <location>
        <begin position="22"/>
        <end position="33"/>
    </location>
</feature>
<dbReference type="AlphaFoldDB" id="A0A803P459"/>
<evidence type="ECO:0000256" key="1">
    <source>
        <dbReference type="SAM" id="MobiDB-lite"/>
    </source>
</evidence>
<dbReference type="Gramene" id="evm.model.03.1150">
    <property type="protein sequence ID" value="cds.evm.model.03.1150"/>
    <property type="gene ID" value="evm.TU.03.1150"/>
</dbReference>
<dbReference type="EnsemblPlants" id="evm.model.03.1150">
    <property type="protein sequence ID" value="cds.evm.model.03.1150"/>
    <property type="gene ID" value="evm.TU.03.1150"/>
</dbReference>
<feature type="region of interest" description="Disordered" evidence="1">
    <location>
        <begin position="49"/>
        <end position="89"/>
    </location>
</feature>
<organism evidence="2 3">
    <name type="scientific">Cannabis sativa</name>
    <name type="common">Hemp</name>
    <name type="synonym">Marijuana</name>
    <dbReference type="NCBI Taxonomy" id="3483"/>
    <lineage>
        <taxon>Eukaryota</taxon>
        <taxon>Viridiplantae</taxon>
        <taxon>Streptophyta</taxon>
        <taxon>Embryophyta</taxon>
        <taxon>Tracheophyta</taxon>
        <taxon>Spermatophyta</taxon>
        <taxon>Magnoliopsida</taxon>
        <taxon>eudicotyledons</taxon>
        <taxon>Gunneridae</taxon>
        <taxon>Pentapetalae</taxon>
        <taxon>rosids</taxon>
        <taxon>fabids</taxon>
        <taxon>Rosales</taxon>
        <taxon>Cannabaceae</taxon>
        <taxon>Cannabis</taxon>
    </lineage>
</organism>
<feature type="region of interest" description="Disordered" evidence="1">
    <location>
        <begin position="1"/>
        <end position="36"/>
    </location>
</feature>
<evidence type="ECO:0000313" key="3">
    <source>
        <dbReference type="Proteomes" id="UP000596661"/>
    </source>
</evidence>
<proteinExistence type="predicted"/>
<protein>
    <submittedName>
        <fullName evidence="2">Uncharacterized protein</fullName>
    </submittedName>
</protein>